<dbReference type="CDD" id="cd02042">
    <property type="entry name" value="ParAB_family"/>
    <property type="match status" value="1"/>
</dbReference>
<protein>
    <submittedName>
        <fullName evidence="2">Putative chromosomal partitioning ATPase ParA</fullName>
    </submittedName>
</protein>
<dbReference type="AlphaFoldDB" id="T2GF62"/>
<gene>
    <name evidence="2" type="ORF">DGI_3099</name>
</gene>
<dbReference type="HOGENOM" id="CLU_037612_1_4_7"/>
<dbReference type="Proteomes" id="UP000016587">
    <property type="component" value="Chromosome"/>
</dbReference>
<dbReference type="InterPro" id="IPR050678">
    <property type="entry name" value="DNA_Partitioning_ATPase"/>
</dbReference>
<dbReference type="SUPFAM" id="SSF52540">
    <property type="entry name" value="P-loop containing nucleoside triphosphate hydrolases"/>
    <property type="match status" value="1"/>
</dbReference>
<dbReference type="EMBL" id="CP006585">
    <property type="protein sequence ID" value="AGW14814.1"/>
    <property type="molecule type" value="Genomic_DNA"/>
</dbReference>
<feature type="domain" description="AAA" evidence="1">
    <location>
        <begin position="7"/>
        <end position="186"/>
    </location>
</feature>
<dbReference type="Pfam" id="PF13614">
    <property type="entry name" value="AAA_31"/>
    <property type="match status" value="1"/>
</dbReference>
<dbReference type="InterPro" id="IPR027417">
    <property type="entry name" value="P-loop_NTPase"/>
</dbReference>
<accession>T2GF62</accession>
<proteinExistence type="predicted"/>
<organism evidence="2 3">
    <name type="scientific">Megalodesulfovibrio gigas (strain ATCC 19364 / DSM 1382 / NCIMB 9332 / VKM B-1759)</name>
    <name type="common">Desulfovibrio gigas</name>
    <dbReference type="NCBI Taxonomy" id="1121448"/>
    <lineage>
        <taxon>Bacteria</taxon>
        <taxon>Pseudomonadati</taxon>
        <taxon>Thermodesulfobacteriota</taxon>
        <taxon>Desulfovibrionia</taxon>
        <taxon>Desulfovibrionales</taxon>
        <taxon>Desulfovibrionaceae</taxon>
        <taxon>Megalodesulfovibrio</taxon>
    </lineage>
</organism>
<reference evidence="3" key="2">
    <citation type="submission" date="2013-07" db="EMBL/GenBank/DDBJ databases">
        <authorList>
            <person name="Morais-Silva F.O."/>
            <person name="Rezende A.M."/>
            <person name="Pimentel C."/>
            <person name="Resende D.M."/>
            <person name="Santos C.I."/>
            <person name="Clemente C."/>
            <person name="de Oliveira L.M."/>
            <person name="da Silva S.M."/>
            <person name="Costa D.A."/>
            <person name="Varela-Raposo A."/>
            <person name="Horacio E.C.A."/>
            <person name="Matos M."/>
            <person name="Flores O."/>
            <person name="Ruiz J.C."/>
            <person name="Rodrigues-Pousada C."/>
        </authorList>
    </citation>
    <scope>NUCLEOTIDE SEQUENCE [LARGE SCALE GENOMIC DNA]</scope>
    <source>
        <strain evidence="3">ATCC 19364 / DSM 1382 / NCIMB 9332 / VKM B-1759</strain>
    </source>
</reference>
<dbReference type="STRING" id="1121448.DGI_3099"/>
<evidence type="ECO:0000259" key="1">
    <source>
        <dbReference type="Pfam" id="PF13614"/>
    </source>
</evidence>
<dbReference type="PANTHER" id="PTHR13696">
    <property type="entry name" value="P-LOOP CONTAINING NUCLEOSIDE TRIPHOSPHATE HYDROLASE"/>
    <property type="match status" value="1"/>
</dbReference>
<dbReference type="Gene3D" id="3.40.50.300">
    <property type="entry name" value="P-loop containing nucleotide triphosphate hydrolases"/>
    <property type="match status" value="1"/>
</dbReference>
<dbReference type="FunFam" id="3.40.50.300:FF:000285">
    <property type="entry name" value="Sporulation initiation inhibitor Soj"/>
    <property type="match status" value="1"/>
</dbReference>
<evidence type="ECO:0000313" key="3">
    <source>
        <dbReference type="Proteomes" id="UP000016587"/>
    </source>
</evidence>
<dbReference type="PIRSF" id="PIRSF009320">
    <property type="entry name" value="Nuc_binding_HP_1000"/>
    <property type="match status" value="1"/>
</dbReference>
<dbReference type="InterPro" id="IPR025669">
    <property type="entry name" value="AAA_dom"/>
</dbReference>
<dbReference type="PATRIC" id="fig|1121448.10.peg.3060"/>
<dbReference type="RefSeq" id="WP_021761894.1">
    <property type="nucleotide sequence ID" value="NC_022444.1"/>
</dbReference>
<sequence>MHSTAVRTIAVMNQKGGVGKTTTVANLGVGLARLGRRVLLMDLDAQAHLTASLGLQELPADAVTSIDVLEGQASLRQAAISLPCDGQGSLTLAAGSLALSGADVLFASRIDRELLLKKALADLGPSDFDYILLDCPPNLGVLTLNALCAAHGVLVPVQAEYLALQSLAELMRTMDAVRAQLNPDLTLYGVVLTRFSRTKVLNREVAATLREHFPEQLFETRIRENVALAEAPGFGQDIFRYRPGSAGAQDYLQLAKELLRKEA</sequence>
<reference evidence="2 3" key="1">
    <citation type="journal article" date="2013" name="J. Bacteriol.">
        <title>Roles of HynAB and Ech, the only two hydrogenases found in the model sulfate reducer Desulfovibrio gigas.</title>
        <authorList>
            <person name="Morais-Silva F.O."/>
            <person name="Santos C.I."/>
            <person name="Rodrigues R."/>
            <person name="Pereira I.A."/>
            <person name="Rodrigues-Pousada C."/>
        </authorList>
    </citation>
    <scope>NUCLEOTIDE SEQUENCE [LARGE SCALE GENOMIC DNA]</scope>
    <source>
        <strain evidence="3">ATCC 19364 / DSM 1382 / NCIMB 9332 / VKM B-1759</strain>
    </source>
</reference>
<evidence type="ECO:0000313" key="2">
    <source>
        <dbReference type="EMBL" id="AGW14814.1"/>
    </source>
</evidence>
<dbReference type="eggNOG" id="COG1192">
    <property type="taxonomic scope" value="Bacteria"/>
</dbReference>
<keyword evidence="3" id="KW-1185">Reference proteome</keyword>
<dbReference type="KEGG" id="dgg:DGI_3099"/>
<dbReference type="PANTHER" id="PTHR13696:SF99">
    <property type="entry name" value="COBYRINIC ACID AC-DIAMIDE SYNTHASE"/>
    <property type="match status" value="1"/>
</dbReference>
<name>T2GF62_MEGG1</name>